<feature type="domain" description="DRBM" evidence="5">
    <location>
        <begin position="211"/>
        <end position="279"/>
    </location>
</feature>
<dbReference type="CDD" id="cd19907">
    <property type="entry name" value="DSRM_AtDRB-like_rpt1"/>
    <property type="match status" value="1"/>
</dbReference>
<dbReference type="EMBL" id="QEFC01000234">
    <property type="protein sequence ID" value="KAE9465741.1"/>
    <property type="molecule type" value="Genomic_DNA"/>
</dbReference>
<dbReference type="PANTHER" id="PTHR46031">
    <property type="match status" value="1"/>
</dbReference>
<dbReference type="PROSITE" id="PS50137">
    <property type="entry name" value="DS_RBD"/>
    <property type="match status" value="3"/>
</dbReference>
<evidence type="ECO:0000313" key="7">
    <source>
        <dbReference type="Proteomes" id="UP000428333"/>
    </source>
</evidence>
<sequence>MHKAKLQILCQRNSWGLPEFSTTKCGLDHNPSFTATVTVNGVPFTTADDSRTSKEAHNKAAKIALDHFSPPVNPVNPYPSFPQPSGLPTTSGLDVGQLSTGISQPTMIGTIQTPLMSETLVGAKDDKKLIDMRHLYKNQLQNYAQKRNLPLPDYSTEREGPPHASRFKSKVTFDGKTYVSPEFSPTLKEAEHAAAKVALESLSVNEDDSGLFKNLLQELAQKEGLDVPKYETNVSGPPHIPTFVSTVEIKGQSFGGQAAKSKKQAETNAAKVAYTDLQERKKLVTSGGASMVPMILQSGCKIKKALEASSSILQSVIAGDWQQSAGQPEPKANLITREEQSEKDKGVVFSGDLQQTAAGPTANLVIQEEEDKDYIARHEEKRSSNLTTANAEVNYHHAPPSPPDSDINAKRHRCSSSADIIYASLRDPFPSSCSSPEDGFSLPLVHSESSKNSTLDSNNKTPLGTANGRNALPHEKICVYPRGPNVEYPEGATVLPFSDDKWVAMKMNPSQ</sequence>
<feature type="domain" description="DRBM" evidence="5">
    <location>
        <begin position="135"/>
        <end position="204"/>
    </location>
</feature>
<evidence type="ECO:0000259" key="5">
    <source>
        <dbReference type="PROSITE" id="PS50137"/>
    </source>
</evidence>
<evidence type="ECO:0000256" key="2">
    <source>
        <dbReference type="ARBA" id="ARBA00022884"/>
    </source>
</evidence>
<gene>
    <name evidence="6" type="ORF">C3L33_02367</name>
</gene>
<comment type="caution">
    <text evidence="6">The sequence shown here is derived from an EMBL/GenBank/DDBJ whole genome shotgun (WGS) entry which is preliminary data.</text>
</comment>
<feature type="non-terminal residue" evidence="6">
    <location>
        <position position="1"/>
    </location>
</feature>
<evidence type="ECO:0000256" key="1">
    <source>
        <dbReference type="ARBA" id="ARBA00022737"/>
    </source>
</evidence>
<organism evidence="6 7">
    <name type="scientific">Rhododendron williamsianum</name>
    <dbReference type="NCBI Taxonomy" id="262921"/>
    <lineage>
        <taxon>Eukaryota</taxon>
        <taxon>Viridiplantae</taxon>
        <taxon>Streptophyta</taxon>
        <taxon>Embryophyta</taxon>
        <taxon>Tracheophyta</taxon>
        <taxon>Spermatophyta</taxon>
        <taxon>Magnoliopsida</taxon>
        <taxon>eudicotyledons</taxon>
        <taxon>Gunneridae</taxon>
        <taxon>Pentapetalae</taxon>
        <taxon>asterids</taxon>
        <taxon>Ericales</taxon>
        <taxon>Ericaceae</taxon>
        <taxon>Ericoideae</taxon>
        <taxon>Rhodoreae</taxon>
        <taxon>Rhododendron</taxon>
    </lineage>
</organism>
<feature type="domain" description="DRBM" evidence="5">
    <location>
        <begin position="1"/>
        <end position="70"/>
    </location>
</feature>
<reference evidence="6 7" key="1">
    <citation type="journal article" date="2019" name="Genome Biol. Evol.">
        <title>The Rhododendron genome and chromosomal organization provide insight into shared whole-genome duplications across the heath family (Ericaceae).</title>
        <authorList>
            <person name="Soza V.L."/>
            <person name="Lindsley D."/>
            <person name="Waalkes A."/>
            <person name="Ramage E."/>
            <person name="Patwardhan R.P."/>
            <person name="Burton J.N."/>
            <person name="Adey A."/>
            <person name="Kumar A."/>
            <person name="Qiu R."/>
            <person name="Shendure J."/>
            <person name="Hall B."/>
        </authorList>
    </citation>
    <scope>NUCLEOTIDE SEQUENCE [LARGE SCALE GENOMIC DNA]</scope>
    <source>
        <strain evidence="6">RSF 1966-606</strain>
    </source>
</reference>
<keyword evidence="7" id="KW-1185">Reference proteome</keyword>
<protein>
    <recommendedName>
        <fullName evidence="5">DRBM domain-containing protein</fullName>
    </recommendedName>
</protein>
<feature type="compositionally biased region" description="Polar residues" evidence="4">
    <location>
        <begin position="450"/>
        <end position="468"/>
    </location>
</feature>
<dbReference type="SMART" id="SM00358">
    <property type="entry name" value="DSRM"/>
    <property type="match status" value="3"/>
</dbReference>
<feature type="region of interest" description="Disordered" evidence="4">
    <location>
        <begin position="444"/>
        <end position="469"/>
    </location>
</feature>
<dbReference type="SUPFAM" id="SSF54768">
    <property type="entry name" value="dsRNA-binding domain-like"/>
    <property type="match status" value="3"/>
</dbReference>
<evidence type="ECO:0000256" key="4">
    <source>
        <dbReference type="SAM" id="MobiDB-lite"/>
    </source>
</evidence>
<dbReference type="InterPro" id="IPR044450">
    <property type="entry name" value="AtDRB-like_DSRM_1"/>
</dbReference>
<dbReference type="Pfam" id="PF00035">
    <property type="entry name" value="dsrm"/>
    <property type="match status" value="3"/>
</dbReference>
<dbReference type="Proteomes" id="UP000428333">
    <property type="component" value="Linkage Group LG02"/>
</dbReference>
<evidence type="ECO:0000256" key="3">
    <source>
        <dbReference type="PROSITE-ProRule" id="PRU00266"/>
    </source>
</evidence>
<keyword evidence="2 3" id="KW-0694">RNA-binding</keyword>
<dbReference type="PANTHER" id="PTHR46031:SF16">
    <property type="entry name" value="DOUBLE-STRANDED RNA-BINDING PROTEIN 4"/>
    <property type="match status" value="1"/>
</dbReference>
<dbReference type="AlphaFoldDB" id="A0A6A4MC43"/>
<dbReference type="Gene3D" id="3.30.160.20">
    <property type="match status" value="3"/>
</dbReference>
<dbReference type="OrthoDB" id="5988181at2759"/>
<name>A0A6A4MC43_9ERIC</name>
<accession>A0A6A4MC43</accession>
<dbReference type="GO" id="GO:0003725">
    <property type="term" value="F:double-stranded RNA binding"/>
    <property type="evidence" value="ECO:0007669"/>
    <property type="project" value="InterPro"/>
</dbReference>
<keyword evidence="1" id="KW-0677">Repeat</keyword>
<evidence type="ECO:0000313" key="6">
    <source>
        <dbReference type="EMBL" id="KAE9465741.1"/>
    </source>
</evidence>
<dbReference type="InterPro" id="IPR014720">
    <property type="entry name" value="dsRBD_dom"/>
</dbReference>
<proteinExistence type="predicted"/>
<feature type="region of interest" description="Disordered" evidence="4">
    <location>
        <begin position="388"/>
        <end position="412"/>
    </location>
</feature>